<reference evidence="1 2" key="1">
    <citation type="journal article" date="2018" name="IMA Fungus">
        <title>IMA Genome-F 9: Draft genome sequence of Annulohypoxylon stygium, Aspergillus mulundensis, Berkeleyomyces basicola (syn. Thielaviopsis basicola), Ceratocystis smalleyi, two Cercospora beticola strains, Coleophoma cylindrospora, Fusarium fracticaudum, Phialophora cf. hyalina, and Morchella septimelata.</title>
        <authorList>
            <person name="Wingfield B.D."/>
            <person name="Bills G.F."/>
            <person name="Dong Y."/>
            <person name="Huang W."/>
            <person name="Nel W.J."/>
            <person name="Swalarsk-Parry B.S."/>
            <person name="Vaghefi N."/>
            <person name="Wilken P.M."/>
            <person name="An Z."/>
            <person name="de Beer Z.W."/>
            <person name="De Vos L."/>
            <person name="Chen L."/>
            <person name="Duong T.A."/>
            <person name="Gao Y."/>
            <person name="Hammerbacher A."/>
            <person name="Kikkert J.R."/>
            <person name="Li Y."/>
            <person name="Li H."/>
            <person name="Li K."/>
            <person name="Li Q."/>
            <person name="Liu X."/>
            <person name="Ma X."/>
            <person name="Naidoo K."/>
            <person name="Pethybridge S.J."/>
            <person name="Sun J."/>
            <person name="Steenkamp E.T."/>
            <person name="van der Nest M.A."/>
            <person name="van Wyk S."/>
            <person name="Wingfield M.J."/>
            <person name="Xiong C."/>
            <person name="Yue Q."/>
            <person name="Zhang X."/>
        </authorList>
    </citation>
    <scope>NUCLEOTIDE SEQUENCE [LARGE SCALE GENOMIC DNA]</scope>
    <source>
        <strain evidence="1 2">DSM 5745</strain>
    </source>
</reference>
<gene>
    <name evidence="1" type="ORF">DSM5745_10165</name>
</gene>
<organism evidence="1 2">
    <name type="scientific">Aspergillus mulundensis</name>
    <dbReference type="NCBI Taxonomy" id="1810919"/>
    <lineage>
        <taxon>Eukaryota</taxon>
        <taxon>Fungi</taxon>
        <taxon>Dikarya</taxon>
        <taxon>Ascomycota</taxon>
        <taxon>Pezizomycotina</taxon>
        <taxon>Eurotiomycetes</taxon>
        <taxon>Eurotiomycetidae</taxon>
        <taxon>Eurotiales</taxon>
        <taxon>Aspergillaceae</taxon>
        <taxon>Aspergillus</taxon>
        <taxon>Aspergillus subgen. Nidulantes</taxon>
    </lineage>
</organism>
<protein>
    <submittedName>
        <fullName evidence="1">Uncharacterized protein</fullName>
    </submittedName>
</protein>
<proteinExistence type="predicted"/>
<name>A0A3D8QNL8_9EURO</name>
<dbReference type="RefSeq" id="XP_026599243.1">
    <property type="nucleotide sequence ID" value="XM_026752181.1"/>
</dbReference>
<keyword evidence="2" id="KW-1185">Reference proteome</keyword>
<sequence length="530" mass="58688">MSSSSQSDYAGAIDFMLEQLNNASLDPVRAESMRSALEDLRPVGAILDEESSEEESVESKVERVHQLQGAAQDVHNLIARIGPAIRNPTYPGRNVQPSPILADIQELKLFLTDVRGMTGGKETVQAGTLFSRLAILQSRLHGARSEAEVKQLEVEELRQAAEDVRRFARRRNILLAQPIWSYRGGVPCANVLFFSGPDSTREALCTFAKLRGFEVRDKNPIGVDFAEGRWHDLQEANLAVFDLSEEAPQVYYEMGVAITLGKELVLLCRRGVSPRFDVGQNYAEYEVEDDRYGVVQAALDSCLYRLQNRGDRSTSTAKDTYSYAKWLARQQPHNAILAAFCQSNEAGDDPLEIDSALRVLNQLLTRQHEIILPRWPGCYPDPEAKRCFVVMPFAAHMGTARAAIEIGISSAGGHAIRGDVAEGSHILRSIWDEINRANLVVVDLTEFNLNVCLELGIAHTLGRQVLLTGYEGTQNSLSRALPNVAKVRLQSYSSHLSLERTCFDTVDKIDGRRPVLRGSPAVSSSIDAIR</sequence>
<evidence type="ECO:0000313" key="2">
    <source>
        <dbReference type="Proteomes" id="UP000256690"/>
    </source>
</evidence>
<comment type="caution">
    <text evidence="1">The sequence shown here is derived from an EMBL/GenBank/DDBJ whole genome shotgun (WGS) entry which is preliminary data.</text>
</comment>
<evidence type="ECO:0000313" key="1">
    <source>
        <dbReference type="EMBL" id="RDW63054.1"/>
    </source>
</evidence>
<dbReference type="Proteomes" id="UP000256690">
    <property type="component" value="Unassembled WGS sequence"/>
</dbReference>
<dbReference type="AlphaFoldDB" id="A0A3D8QNL8"/>
<dbReference type="Gene3D" id="3.40.50.450">
    <property type="match status" value="1"/>
</dbReference>
<accession>A0A3D8QNL8</accession>
<dbReference type="GeneID" id="38120535"/>
<dbReference type="EMBL" id="PVWQ01000015">
    <property type="protein sequence ID" value="RDW63054.1"/>
    <property type="molecule type" value="Genomic_DNA"/>
</dbReference>